<evidence type="ECO:0000256" key="1">
    <source>
        <dbReference type="SAM" id="MobiDB-lite"/>
    </source>
</evidence>
<evidence type="ECO:0000259" key="2">
    <source>
        <dbReference type="Pfam" id="PF20149"/>
    </source>
</evidence>
<sequence length="509" mass="57530">MSQQQWRPVVDRTRPSRQERQKRREPHCGRVQRSQSRDRLTMMPPTLESVTTGLTVRRRRNAATGRAPYRLQIPEPVPDNLEQGLESAADSMDSHDGEYEGSDGQSQESQESQEENELERHADDEDLLADCGALRLIRHEFLNSQPSILTITPGNTQSSSRRIPYPGRQNQLTSLVLSRLPAVLNTLATPAITPSHSDPTMPELDSRGGGWTSSRQNMATGLERSILAKACSLMWDWTIFMNPFPDPITLTEEDELGFSNFADATPPSSEQIWAKHRGCRSQYLHTAKKDITELYKLDIDDPMGCRQRVEYLLEGDRFTCPPNNYELFFQNFPSLFQTVSVSLRFVVPQIPNVIYPQFYASTQRKGMKDEGFMGKIDGPFICLTVAILCHSLRCWWTGIFIDNVAFTHAGSSGAHAGDKGPNGKTGLLEHQRQSWESTGEVWRGRIIERSRRTLESRIAKECGKRVERTAGYSNDEEALRREFGSDPEPEESEGAGGRAVTVRRYGQHE</sequence>
<name>A0A3N4ISS1_9PEZI</name>
<evidence type="ECO:0000313" key="4">
    <source>
        <dbReference type="Proteomes" id="UP000276215"/>
    </source>
</evidence>
<proteinExistence type="predicted"/>
<feature type="region of interest" description="Disordered" evidence="1">
    <location>
        <begin position="412"/>
        <end position="432"/>
    </location>
</feature>
<feature type="region of interest" description="Disordered" evidence="1">
    <location>
        <begin position="191"/>
        <end position="215"/>
    </location>
</feature>
<feature type="compositionally biased region" description="Basic and acidic residues" evidence="1">
    <location>
        <begin position="9"/>
        <end position="19"/>
    </location>
</feature>
<dbReference type="InterPro" id="IPR045341">
    <property type="entry name" value="DUF6532"/>
</dbReference>
<dbReference type="OrthoDB" id="5354529at2759"/>
<feature type="region of interest" description="Disordered" evidence="1">
    <location>
        <begin position="1"/>
        <end position="123"/>
    </location>
</feature>
<accession>A0A3N4ISS1</accession>
<dbReference type="Proteomes" id="UP000276215">
    <property type="component" value="Unassembled WGS sequence"/>
</dbReference>
<feature type="domain" description="DUF6532" evidence="2">
    <location>
        <begin position="234"/>
        <end position="408"/>
    </location>
</feature>
<keyword evidence="4" id="KW-1185">Reference proteome</keyword>
<feature type="region of interest" description="Disordered" evidence="1">
    <location>
        <begin position="469"/>
        <end position="509"/>
    </location>
</feature>
<reference evidence="3 4" key="1">
    <citation type="journal article" date="2018" name="Nat. Ecol. Evol.">
        <title>Pezizomycetes genomes reveal the molecular basis of ectomycorrhizal truffle lifestyle.</title>
        <authorList>
            <person name="Murat C."/>
            <person name="Payen T."/>
            <person name="Noel B."/>
            <person name="Kuo A."/>
            <person name="Morin E."/>
            <person name="Chen J."/>
            <person name="Kohler A."/>
            <person name="Krizsan K."/>
            <person name="Balestrini R."/>
            <person name="Da Silva C."/>
            <person name="Montanini B."/>
            <person name="Hainaut M."/>
            <person name="Levati E."/>
            <person name="Barry K.W."/>
            <person name="Belfiori B."/>
            <person name="Cichocki N."/>
            <person name="Clum A."/>
            <person name="Dockter R.B."/>
            <person name="Fauchery L."/>
            <person name="Guy J."/>
            <person name="Iotti M."/>
            <person name="Le Tacon F."/>
            <person name="Lindquist E.A."/>
            <person name="Lipzen A."/>
            <person name="Malagnac F."/>
            <person name="Mello A."/>
            <person name="Molinier V."/>
            <person name="Miyauchi S."/>
            <person name="Poulain J."/>
            <person name="Riccioni C."/>
            <person name="Rubini A."/>
            <person name="Sitrit Y."/>
            <person name="Splivallo R."/>
            <person name="Traeger S."/>
            <person name="Wang M."/>
            <person name="Zifcakova L."/>
            <person name="Wipf D."/>
            <person name="Zambonelli A."/>
            <person name="Paolocci F."/>
            <person name="Nowrousian M."/>
            <person name="Ottonello S."/>
            <person name="Baldrian P."/>
            <person name="Spatafora J.W."/>
            <person name="Henrissat B."/>
            <person name="Nagy L.G."/>
            <person name="Aury J.M."/>
            <person name="Wincker P."/>
            <person name="Grigoriev I.V."/>
            <person name="Bonfante P."/>
            <person name="Martin F.M."/>
        </authorList>
    </citation>
    <scope>NUCLEOTIDE SEQUENCE [LARGE SCALE GENOMIC DNA]</scope>
    <source>
        <strain evidence="3 4">120613-1</strain>
    </source>
</reference>
<dbReference type="AlphaFoldDB" id="A0A3N4ISS1"/>
<dbReference type="EMBL" id="ML120665">
    <property type="protein sequence ID" value="RPA88805.1"/>
    <property type="molecule type" value="Genomic_DNA"/>
</dbReference>
<protein>
    <recommendedName>
        <fullName evidence="2">DUF6532 domain-containing protein</fullName>
    </recommendedName>
</protein>
<evidence type="ECO:0000313" key="3">
    <source>
        <dbReference type="EMBL" id="RPA88805.1"/>
    </source>
</evidence>
<organism evidence="3 4">
    <name type="scientific">Choiromyces venosus 120613-1</name>
    <dbReference type="NCBI Taxonomy" id="1336337"/>
    <lineage>
        <taxon>Eukaryota</taxon>
        <taxon>Fungi</taxon>
        <taxon>Dikarya</taxon>
        <taxon>Ascomycota</taxon>
        <taxon>Pezizomycotina</taxon>
        <taxon>Pezizomycetes</taxon>
        <taxon>Pezizales</taxon>
        <taxon>Tuberaceae</taxon>
        <taxon>Choiromyces</taxon>
    </lineage>
</organism>
<dbReference type="Pfam" id="PF20149">
    <property type="entry name" value="DUF6532"/>
    <property type="match status" value="1"/>
</dbReference>
<gene>
    <name evidence="3" type="ORF">L873DRAFT_1849595</name>
</gene>